<dbReference type="PANTHER" id="PTHR38046:SF1">
    <property type="entry name" value="CRYPTIC LOCI REGULATOR 2"/>
    <property type="match status" value="1"/>
</dbReference>
<dbReference type="OrthoDB" id="2421327at2759"/>
<dbReference type="GO" id="GO:0030466">
    <property type="term" value="P:silent mating-type cassette heterochromatin formation"/>
    <property type="evidence" value="ECO:0007669"/>
    <property type="project" value="TreeGrafter"/>
</dbReference>
<dbReference type="EMBL" id="JH930478">
    <property type="protein sequence ID" value="EKM50522.1"/>
    <property type="molecule type" value="Genomic_DNA"/>
</dbReference>
<accession>K5WJU0</accession>
<evidence type="ECO:0000313" key="2">
    <source>
        <dbReference type="EMBL" id="EKM50522.1"/>
    </source>
</evidence>
<keyword evidence="3" id="KW-1185">Reference proteome</keyword>
<gene>
    <name evidence="2" type="ORF">PHACADRAFT_152576</name>
</gene>
<dbReference type="GO" id="GO:0033553">
    <property type="term" value="C:rDNA heterochromatin"/>
    <property type="evidence" value="ECO:0007669"/>
    <property type="project" value="TreeGrafter"/>
</dbReference>
<dbReference type="GO" id="GO:0031934">
    <property type="term" value="C:mating-type region heterochromatin"/>
    <property type="evidence" value="ECO:0007669"/>
    <property type="project" value="TreeGrafter"/>
</dbReference>
<dbReference type="Pfam" id="PF16761">
    <property type="entry name" value="Clr2_transil"/>
    <property type="match status" value="1"/>
</dbReference>
<name>K5WJU0_PHACS</name>
<sequence>MSFRVAEPVPVDSELGESLAQPVLSAQPLRSQCGGRDSALRRRGVSIDITNVYGVVNFTIIAPFYTANTNNRVVVTSPGRDATDVDLSLRRASMLKADGMPSRAMPAPEERQKWWKKKLGMFIVKDVLVDELDRNHHRWPRHAIVQGRLHSFPAGYTLMYIPRLKDSDHKDVYLYSTDGKRKWRSPEEFGPHLAWLLTGQRRDIAGRCVCECCVCIKARTGESPRQSNITRRYEDIDSYFAAQSSMKVARRPKARKNAPPSNDSLSIKQIIARAKDYSKWKTSTTSLAAEKGVGER</sequence>
<dbReference type="GO" id="GO:0070824">
    <property type="term" value="C:SHREC complex"/>
    <property type="evidence" value="ECO:0007669"/>
    <property type="project" value="InterPro"/>
</dbReference>
<organism evidence="2 3">
    <name type="scientific">Phanerochaete carnosa (strain HHB-10118-sp)</name>
    <name type="common">White-rot fungus</name>
    <name type="synonym">Peniophora carnosa</name>
    <dbReference type="NCBI Taxonomy" id="650164"/>
    <lineage>
        <taxon>Eukaryota</taxon>
        <taxon>Fungi</taxon>
        <taxon>Dikarya</taxon>
        <taxon>Basidiomycota</taxon>
        <taxon>Agaricomycotina</taxon>
        <taxon>Agaricomycetes</taxon>
        <taxon>Polyporales</taxon>
        <taxon>Phanerochaetaceae</taxon>
        <taxon>Phanerochaete</taxon>
    </lineage>
</organism>
<dbReference type="InterPro" id="IPR038986">
    <property type="entry name" value="Clr2"/>
</dbReference>
<dbReference type="HOGENOM" id="CLU_940427_0_0_1"/>
<dbReference type="RefSeq" id="XP_007400794.1">
    <property type="nucleotide sequence ID" value="XM_007400732.1"/>
</dbReference>
<dbReference type="GeneID" id="18908915"/>
<evidence type="ECO:0000259" key="1">
    <source>
        <dbReference type="Pfam" id="PF16761"/>
    </source>
</evidence>
<reference evidence="2 3" key="1">
    <citation type="journal article" date="2012" name="BMC Genomics">
        <title>Comparative genomics of the white-rot fungi, Phanerochaete carnosa and P. chrysosporium, to elucidate the genetic basis of the distinct wood types they colonize.</title>
        <authorList>
            <person name="Suzuki H."/>
            <person name="MacDonald J."/>
            <person name="Syed K."/>
            <person name="Salamov A."/>
            <person name="Hori C."/>
            <person name="Aerts A."/>
            <person name="Henrissat B."/>
            <person name="Wiebenga A."/>
            <person name="vanKuyk P.A."/>
            <person name="Barry K."/>
            <person name="Lindquist E."/>
            <person name="LaButti K."/>
            <person name="Lapidus A."/>
            <person name="Lucas S."/>
            <person name="Coutinho P."/>
            <person name="Gong Y."/>
            <person name="Samejima M."/>
            <person name="Mahadevan R."/>
            <person name="Abou-Zaid M."/>
            <person name="de Vries R.P."/>
            <person name="Igarashi K."/>
            <person name="Yadav J.S."/>
            <person name="Grigoriev I.V."/>
            <person name="Master E.R."/>
        </authorList>
    </citation>
    <scope>NUCLEOTIDE SEQUENCE [LARGE SCALE GENOMIC DNA]</scope>
    <source>
        <strain evidence="2 3">HHB-10118-sp</strain>
    </source>
</reference>
<feature type="domain" description="Cryptic loci regulator 2 N-terminal" evidence="1">
    <location>
        <begin position="149"/>
        <end position="213"/>
    </location>
</feature>
<protein>
    <recommendedName>
        <fullName evidence="1">Cryptic loci regulator 2 N-terminal domain-containing protein</fullName>
    </recommendedName>
</protein>
<proteinExistence type="predicted"/>
<evidence type="ECO:0000313" key="3">
    <source>
        <dbReference type="Proteomes" id="UP000008370"/>
    </source>
</evidence>
<dbReference type="KEGG" id="pco:PHACADRAFT_152576"/>
<dbReference type="InterPro" id="IPR031915">
    <property type="entry name" value="Clr2_N"/>
</dbReference>
<dbReference type="InParanoid" id="K5WJU0"/>
<dbReference type="Proteomes" id="UP000008370">
    <property type="component" value="Unassembled WGS sequence"/>
</dbReference>
<dbReference type="PANTHER" id="PTHR38046">
    <property type="entry name" value="CRYPTIC LOCI REGULATOR 2"/>
    <property type="match status" value="1"/>
</dbReference>
<dbReference type="AlphaFoldDB" id="K5WJU0"/>